<dbReference type="InterPro" id="IPR005225">
    <property type="entry name" value="Small_GTP-bd"/>
</dbReference>
<evidence type="ECO:0000313" key="4">
    <source>
        <dbReference type="Proteomes" id="UP000030746"/>
    </source>
</evidence>
<dbReference type="GO" id="GO:0005525">
    <property type="term" value="F:GTP binding"/>
    <property type="evidence" value="ECO:0007669"/>
    <property type="project" value="UniProtKB-KW"/>
</dbReference>
<dbReference type="PANTHER" id="PTHR47977">
    <property type="entry name" value="RAS-RELATED PROTEIN RAB"/>
    <property type="match status" value="1"/>
</dbReference>
<dbReference type="STRING" id="225164.V4B143"/>
<dbReference type="PROSITE" id="PS51419">
    <property type="entry name" value="RAB"/>
    <property type="match status" value="1"/>
</dbReference>
<dbReference type="OrthoDB" id="10584050at2759"/>
<evidence type="ECO:0000256" key="1">
    <source>
        <dbReference type="ARBA" id="ARBA00022741"/>
    </source>
</evidence>
<dbReference type="CDD" id="cd00154">
    <property type="entry name" value="Rab"/>
    <property type="match status" value="1"/>
</dbReference>
<keyword evidence="4" id="KW-1185">Reference proteome</keyword>
<dbReference type="SUPFAM" id="SSF52540">
    <property type="entry name" value="P-loop containing nucleoside triphosphate hydrolases"/>
    <property type="match status" value="1"/>
</dbReference>
<evidence type="ECO:0000313" key="3">
    <source>
        <dbReference type="EMBL" id="ESO99961.1"/>
    </source>
</evidence>
<gene>
    <name evidence="3" type="ORF">LOTGIDRAFT_112904</name>
</gene>
<keyword evidence="1" id="KW-0547">Nucleotide-binding</keyword>
<dbReference type="HOGENOM" id="CLU_1246602_0_0_1"/>
<dbReference type="CTD" id="20230896"/>
<dbReference type="OMA" id="FEIMISI"/>
<dbReference type="GeneID" id="20230896"/>
<dbReference type="PRINTS" id="PR00449">
    <property type="entry name" value="RASTRNSFRMNG"/>
</dbReference>
<dbReference type="NCBIfam" id="TIGR00231">
    <property type="entry name" value="small_GTP"/>
    <property type="match status" value="1"/>
</dbReference>
<dbReference type="FunFam" id="3.40.50.300:FF:001447">
    <property type="entry name" value="Ras-related protein Rab-1B"/>
    <property type="match status" value="1"/>
</dbReference>
<dbReference type="Pfam" id="PF00071">
    <property type="entry name" value="Ras"/>
    <property type="match status" value="1"/>
</dbReference>
<sequence>MEDSLADEKFKVLVVGDKSVGKTSFIRKFTEDIFSSDVLSSPCINFFYRKIKVEEKVVLLNIFDAPSSTANQNLTNLYFAKVDAVIIVYDVTDPSWHIGVSYWLNEIQKKSHEYSVVCLIGNKQDLIQTAYLAGNGNFEKFTSLIDLYDVISCKYSERLEKLWIGMVTLIHQKENSRLERFQKQYILSDKTVIDHKRKPSPTHNVFVKLLNKICKRFLLLKY</sequence>
<dbReference type="EMBL" id="KB200869">
    <property type="protein sequence ID" value="ESO99961.1"/>
    <property type="molecule type" value="Genomic_DNA"/>
</dbReference>
<dbReference type="GO" id="GO:0003924">
    <property type="term" value="F:GTPase activity"/>
    <property type="evidence" value="ECO:0007669"/>
    <property type="project" value="InterPro"/>
</dbReference>
<proteinExistence type="predicted"/>
<dbReference type="InterPro" id="IPR027417">
    <property type="entry name" value="P-loop_NTPase"/>
</dbReference>
<dbReference type="AlphaFoldDB" id="V4B143"/>
<name>V4B143_LOTGI</name>
<dbReference type="RefSeq" id="XP_009049400.1">
    <property type="nucleotide sequence ID" value="XM_009051152.1"/>
</dbReference>
<accession>V4B143</accession>
<dbReference type="InterPro" id="IPR050227">
    <property type="entry name" value="Rab"/>
</dbReference>
<organism evidence="3 4">
    <name type="scientific">Lottia gigantea</name>
    <name type="common">Giant owl limpet</name>
    <dbReference type="NCBI Taxonomy" id="225164"/>
    <lineage>
        <taxon>Eukaryota</taxon>
        <taxon>Metazoa</taxon>
        <taxon>Spiralia</taxon>
        <taxon>Lophotrochozoa</taxon>
        <taxon>Mollusca</taxon>
        <taxon>Gastropoda</taxon>
        <taxon>Patellogastropoda</taxon>
        <taxon>Lottioidea</taxon>
        <taxon>Lottiidae</taxon>
        <taxon>Lottia</taxon>
    </lineage>
</organism>
<reference evidence="3 4" key="1">
    <citation type="journal article" date="2013" name="Nature">
        <title>Insights into bilaterian evolution from three spiralian genomes.</title>
        <authorList>
            <person name="Simakov O."/>
            <person name="Marletaz F."/>
            <person name="Cho S.J."/>
            <person name="Edsinger-Gonzales E."/>
            <person name="Havlak P."/>
            <person name="Hellsten U."/>
            <person name="Kuo D.H."/>
            <person name="Larsson T."/>
            <person name="Lv J."/>
            <person name="Arendt D."/>
            <person name="Savage R."/>
            <person name="Osoegawa K."/>
            <person name="de Jong P."/>
            <person name="Grimwood J."/>
            <person name="Chapman J.A."/>
            <person name="Shapiro H."/>
            <person name="Aerts A."/>
            <person name="Otillar R.P."/>
            <person name="Terry A.Y."/>
            <person name="Boore J.L."/>
            <person name="Grigoriev I.V."/>
            <person name="Lindberg D.R."/>
            <person name="Seaver E.C."/>
            <person name="Weisblat D.A."/>
            <person name="Putnam N.H."/>
            <person name="Rokhsar D.S."/>
        </authorList>
    </citation>
    <scope>NUCLEOTIDE SEQUENCE [LARGE SCALE GENOMIC DNA]</scope>
</reference>
<keyword evidence="2" id="KW-0342">GTP-binding</keyword>
<evidence type="ECO:0000256" key="2">
    <source>
        <dbReference type="ARBA" id="ARBA00023134"/>
    </source>
</evidence>
<dbReference type="Gene3D" id="3.40.50.300">
    <property type="entry name" value="P-loop containing nucleotide triphosphate hydrolases"/>
    <property type="match status" value="1"/>
</dbReference>
<dbReference type="InterPro" id="IPR001806">
    <property type="entry name" value="Small_GTPase"/>
</dbReference>
<dbReference type="Proteomes" id="UP000030746">
    <property type="component" value="Unassembled WGS sequence"/>
</dbReference>
<protein>
    <submittedName>
        <fullName evidence="3">Uncharacterized protein</fullName>
    </submittedName>
</protein>
<dbReference type="KEGG" id="lgi:LOTGIDRAFT_112904"/>
<dbReference type="SMART" id="SM00173">
    <property type="entry name" value="RAS"/>
    <property type="match status" value="1"/>
</dbReference>
<dbReference type="SMART" id="SM00175">
    <property type="entry name" value="RAB"/>
    <property type="match status" value="1"/>
</dbReference>